<reference evidence="1 2" key="1">
    <citation type="submission" date="2018-03" db="EMBL/GenBank/DDBJ databases">
        <title>Alkalicoccus saliphilus sp. nov., isolated from a mineral pool.</title>
        <authorList>
            <person name="Zhao B."/>
        </authorList>
    </citation>
    <scope>NUCLEOTIDE SEQUENCE [LARGE SCALE GENOMIC DNA]</scope>
    <source>
        <strain evidence="1 2">6AG</strain>
    </source>
</reference>
<organism evidence="1 2">
    <name type="scientific">Alkalicoccus saliphilus</name>
    <dbReference type="NCBI Taxonomy" id="200989"/>
    <lineage>
        <taxon>Bacteria</taxon>
        <taxon>Bacillati</taxon>
        <taxon>Bacillota</taxon>
        <taxon>Bacilli</taxon>
        <taxon>Bacillales</taxon>
        <taxon>Bacillaceae</taxon>
        <taxon>Alkalicoccus</taxon>
    </lineage>
</organism>
<protein>
    <submittedName>
        <fullName evidence="1">Uncharacterized protein</fullName>
    </submittedName>
</protein>
<sequence length="114" mass="13052">MNQYRGVSELRSLSFLSEMKGAFRALNGRVEKIFLKTGWYHGNNRPLSNDMGLFYCSPLTNHTCLREPSGKLILTELFSKRKGFYGPHSFPQDSGEPGGTVFKMWKNVQQKMEV</sequence>
<dbReference type="Proteomes" id="UP000240509">
    <property type="component" value="Unassembled WGS sequence"/>
</dbReference>
<keyword evidence="2" id="KW-1185">Reference proteome</keyword>
<comment type="caution">
    <text evidence="1">The sequence shown here is derived from an EMBL/GenBank/DDBJ whole genome shotgun (WGS) entry which is preliminary data.</text>
</comment>
<evidence type="ECO:0000313" key="2">
    <source>
        <dbReference type="Proteomes" id="UP000240509"/>
    </source>
</evidence>
<dbReference type="AlphaFoldDB" id="A0A2T4U8U5"/>
<name>A0A2T4U8U5_9BACI</name>
<accession>A0A2T4U8U5</accession>
<proteinExistence type="predicted"/>
<evidence type="ECO:0000313" key="1">
    <source>
        <dbReference type="EMBL" id="PTL39824.1"/>
    </source>
</evidence>
<dbReference type="EMBL" id="PZJJ01000004">
    <property type="protein sequence ID" value="PTL39824.1"/>
    <property type="molecule type" value="Genomic_DNA"/>
</dbReference>
<gene>
    <name evidence="1" type="ORF">C6Y45_04055</name>
</gene>